<keyword evidence="2" id="KW-1185">Reference proteome</keyword>
<accession>A0ABW4JHA9</accession>
<name>A0ABW4JHA9_9BACL</name>
<organism evidence="1 2">
    <name type="scientific">Alicyclobacillus fodiniaquatilis</name>
    <dbReference type="NCBI Taxonomy" id="1661150"/>
    <lineage>
        <taxon>Bacteria</taxon>
        <taxon>Bacillati</taxon>
        <taxon>Bacillota</taxon>
        <taxon>Bacilli</taxon>
        <taxon>Bacillales</taxon>
        <taxon>Alicyclobacillaceae</taxon>
        <taxon>Alicyclobacillus</taxon>
    </lineage>
</organism>
<dbReference type="EMBL" id="JBHUCX010000028">
    <property type="protein sequence ID" value="MFD1675304.1"/>
    <property type="molecule type" value="Genomic_DNA"/>
</dbReference>
<dbReference type="RefSeq" id="WP_377943178.1">
    <property type="nucleotide sequence ID" value="NZ_JBHUCX010000028.1"/>
</dbReference>
<proteinExistence type="predicted"/>
<evidence type="ECO:0000313" key="1">
    <source>
        <dbReference type="EMBL" id="MFD1675304.1"/>
    </source>
</evidence>
<dbReference type="Pfam" id="PF14079">
    <property type="entry name" value="DUF4260"/>
    <property type="match status" value="1"/>
</dbReference>
<dbReference type="InterPro" id="IPR025356">
    <property type="entry name" value="DUF4260"/>
</dbReference>
<dbReference type="Proteomes" id="UP001597079">
    <property type="component" value="Unassembled WGS sequence"/>
</dbReference>
<comment type="caution">
    <text evidence="1">The sequence shown here is derived from an EMBL/GenBank/DDBJ whole genome shotgun (WGS) entry which is preliminary data.</text>
</comment>
<sequence>MLGLIWTAHIAIDRSLGFGLKYQDNSKKTHLGQV</sequence>
<evidence type="ECO:0000313" key="2">
    <source>
        <dbReference type="Proteomes" id="UP001597079"/>
    </source>
</evidence>
<reference evidence="2" key="1">
    <citation type="journal article" date="2019" name="Int. J. Syst. Evol. Microbiol.">
        <title>The Global Catalogue of Microorganisms (GCM) 10K type strain sequencing project: providing services to taxonomists for standard genome sequencing and annotation.</title>
        <authorList>
            <consortium name="The Broad Institute Genomics Platform"/>
            <consortium name="The Broad Institute Genome Sequencing Center for Infectious Disease"/>
            <person name="Wu L."/>
            <person name="Ma J."/>
        </authorList>
    </citation>
    <scope>NUCLEOTIDE SEQUENCE [LARGE SCALE GENOMIC DNA]</scope>
    <source>
        <strain evidence="2">CGMCC 1.12286</strain>
    </source>
</reference>
<gene>
    <name evidence="1" type="ORF">ACFSB2_11415</name>
</gene>
<protein>
    <submittedName>
        <fullName evidence="1">DUF4260 family protein</fullName>
    </submittedName>
</protein>